<dbReference type="Gene3D" id="1.10.3430.10">
    <property type="entry name" value="Ammonium transporter AmtB like domains"/>
    <property type="match status" value="1"/>
</dbReference>
<dbReference type="Pfam" id="PF00909">
    <property type="entry name" value="Ammonium_transp"/>
    <property type="match status" value="1"/>
</dbReference>
<feature type="transmembrane region" description="Helical" evidence="9">
    <location>
        <begin position="269"/>
        <end position="290"/>
    </location>
</feature>
<evidence type="ECO:0000256" key="4">
    <source>
        <dbReference type="ARBA" id="ARBA00022692"/>
    </source>
</evidence>
<evidence type="ECO:0000256" key="10">
    <source>
        <dbReference type="SAM" id="MobiDB-lite"/>
    </source>
</evidence>
<keyword evidence="4 9" id="KW-0812">Transmembrane</keyword>
<evidence type="ECO:0000256" key="2">
    <source>
        <dbReference type="ARBA" id="ARBA00005887"/>
    </source>
</evidence>
<evidence type="ECO:0000313" key="13">
    <source>
        <dbReference type="Proteomes" id="UP001596413"/>
    </source>
</evidence>
<evidence type="ECO:0000256" key="1">
    <source>
        <dbReference type="ARBA" id="ARBA00004141"/>
    </source>
</evidence>
<feature type="compositionally biased region" description="Low complexity" evidence="10">
    <location>
        <begin position="420"/>
        <end position="443"/>
    </location>
</feature>
<name>A0ABW2GGS4_9ACTN</name>
<evidence type="ECO:0000256" key="5">
    <source>
        <dbReference type="ARBA" id="ARBA00022989"/>
    </source>
</evidence>
<organism evidence="12 13">
    <name type="scientific">Streptomyces polyrhachis</name>
    <dbReference type="NCBI Taxonomy" id="1282885"/>
    <lineage>
        <taxon>Bacteria</taxon>
        <taxon>Bacillati</taxon>
        <taxon>Actinomycetota</taxon>
        <taxon>Actinomycetes</taxon>
        <taxon>Kitasatosporales</taxon>
        <taxon>Streptomycetaceae</taxon>
        <taxon>Streptomyces</taxon>
    </lineage>
</organism>
<accession>A0ABW2GGS4</accession>
<dbReference type="RefSeq" id="WP_386413542.1">
    <property type="nucleotide sequence ID" value="NZ_JBHSZO010000010.1"/>
</dbReference>
<dbReference type="InterPro" id="IPR024041">
    <property type="entry name" value="NH4_transpt_AmtB-like_dom"/>
</dbReference>
<evidence type="ECO:0000256" key="7">
    <source>
        <dbReference type="ARBA" id="ARBA00023177"/>
    </source>
</evidence>
<dbReference type="PROSITE" id="PS01219">
    <property type="entry name" value="AMMONIUM_TRANSP"/>
    <property type="match status" value="1"/>
</dbReference>
<dbReference type="InterPro" id="IPR029020">
    <property type="entry name" value="Ammonium/urea_transptr"/>
</dbReference>
<keyword evidence="3 9" id="KW-0813">Transport</keyword>
<keyword evidence="7 9" id="KW-0924">Ammonia transport</keyword>
<comment type="subcellular location">
    <subcellularLocation>
        <location evidence="9">Cell membrane</location>
        <topology evidence="9">Multi-pass membrane protein</topology>
    </subcellularLocation>
    <subcellularLocation>
        <location evidence="1">Membrane</location>
        <topology evidence="1">Multi-pass membrane protein</topology>
    </subcellularLocation>
</comment>
<keyword evidence="13" id="KW-1185">Reference proteome</keyword>
<dbReference type="PANTHER" id="PTHR43029">
    <property type="entry name" value="AMMONIUM TRANSPORTER MEP2"/>
    <property type="match status" value="1"/>
</dbReference>
<dbReference type="EMBL" id="JBHSZO010000010">
    <property type="protein sequence ID" value="MFC7218234.1"/>
    <property type="molecule type" value="Genomic_DNA"/>
</dbReference>
<feature type="transmembrane region" description="Helical" evidence="9">
    <location>
        <begin position="139"/>
        <end position="160"/>
    </location>
</feature>
<feature type="transmembrane region" description="Helical" evidence="9">
    <location>
        <begin position="180"/>
        <end position="199"/>
    </location>
</feature>
<feature type="transmembrane region" description="Helical" evidence="9">
    <location>
        <begin position="327"/>
        <end position="350"/>
    </location>
</feature>
<feature type="transmembrane region" description="Helical" evidence="9">
    <location>
        <begin position="20"/>
        <end position="40"/>
    </location>
</feature>
<gene>
    <name evidence="12" type="ORF">ACFQLX_08655</name>
</gene>
<feature type="transmembrane region" description="Helical" evidence="9">
    <location>
        <begin position="107"/>
        <end position="127"/>
    </location>
</feature>
<reference evidence="13" key="1">
    <citation type="journal article" date="2019" name="Int. J. Syst. Evol. Microbiol.">
        <title>The Global Catalogue of Microorganisms (GCM) 10K type strain sequencing project: providing services to taxonomists for standard genome sequencing and annotation.</title>
        <authorList>
            <consortium name="The Broad Institute Genomics Platform"/>
            <consortium name="The Broad Institute Genome Sequencing Center for Infectious Disease"/>
            <person name="Wu L."/>
            <person name="Ma J."/>
        </authorList>
    </citation>
    <scope>NUCLEOTIDE SEQUENCE [LARGE SCALE GENOMIC DNA]</scope>
    <source>
        <strain evidence="13">CGMCC 1.13681</strain>
    </source>
</reference>
<feature type="transmembrane region" description="Helical" evidence="9">
    <location>
        <begin position="52"/>
        <end position="76"/>
    </location>
</feature>
<evidence type="ECO:0000256" key="3">
    <source>
        <dbReference type="ARBA" id="ARBA00022448"/>
    </source>
</evidence>
<evidence type="ECO:0000259" key="11">
    <source>
        <dbReference type="Pfam" id="PF00909"/>
    </source>
</evidence>
<feature type="region of interest" description="Disordered" evidence="10">
    <location>
        <begin position="417"/>
        <end position="454"/>
    </location>
</feature>
<dbReference type="SUPFAM" id="SSF111352">
    <property type="entry name" value="Ammonium transporter"/>
    <property type="match status" value="1"/>
</dbReference>
<keyword evidence="6 9" id="KW-0472">Membrane</keyword>
<comment type="similarity">
    <text evidence="2 9">Belongs to the ammonia transporter channel (TC 1.A.11.2) family.</text>
</comment>
<dbReference type="Proteomes" id="UP001596413">
    <property type="component" value="Unassembled WGS sequence"/>
</dbReference>
<feature type="transmembrane region" description="Helical" evidence="9">
    <location>
        <begin position="211"/>
        <end position="228"/>
    </location>
</feature>
<sequence>MPTGITLAADAPTLSAANTGFMLICSALVMVMTPALAFFYGGMVRVKSVLNMLMMSFISLGIVTILWVLYGFSIAFGTDHSGLFGWENDYVGLSGLGLVQLWDGYTIPVYVFAVFQLMFAIITPALISGALADRVKFTAWALFVALWATVVYFPVAHWVWGTGGWAFDLGVIDFAGGTAVHINAGAAALGVILVIGKRVGFKKDPMRPHSLPLVMLGAGLLWFGWFGFNAGSWLGNDDGVGAVMFVNTQVATAAAMLAWLAYEKIRHGAMTTLGAASGAVAGLVAITPSGGSCSPLGAIAIGVVAGVACALAVSLKYKLGYDDSLDVVGVHLVGGVVGSLLVGLFATGGVQSDAKGLFYGGGLDQLGKQAAGVGAVLAYSLIASAILAFLIDKTIGMRVSEDVEVAGIDRSEHAETAYDSSGVGSAASGSAALPAPAPATSDSTVKDTAKKVDA</sequence>
<feature type="transmembrane region" description="Helical" evidence="9">
    <location>
        <begin position="240"/>
        <end position="262"/>
    </location>
</feature>
<comment type="caution">
    <text evidence="12">The sequence shown here is derived from an EMBL/GenBank/DDBJ whole genome shotgun (WGS) entry which is preliminary data.</text>
</comment>
<feature type="domain" description="Ammonium transporter AmtB-like" evidence="11">
    <location>
        <begin position="21"/>
        <end position="418"/>
    </location>
</feature>
<feature type="compositionally biased region" description="Basic and acidic residues" evidence="10">
    <location>
        <begin position="444"/>
        <end position="454"/>
    </location>
</feature>
<dbReference type="InterPro" id="IPR001905">
    <property type="entry name" value="Ammonium_transpt"/>
</dbReference>
<keyword evidence="5 9" id="KW-1133">Transmembrane helix</keyword>
<evidence type="ECO:0000256" key="8">
    <source>
        <dbReference type="ARBA" id="ARBA00050025"/>
    </source>
</evidence>
<dbReference type="InterPro" id="IPR018047">
    <property type="entry name" value="Ammonium_transpt_CS"/>
</dbReference>
<proteinExistence type="inferred from homology"/>
<feature type="transmembrane region" description="Helical" evidence="9">
    <location>
        <begin position="370"/>
        <end position="391"/>
    </location>
</feature>
<evidence type="ECO:0000256" key="9">
    <source>
        <dbReference type="RuleBase" id="RU362002"/>
    </source>
</evidence>
<evidence type="ECO:0000313" key="12">
    <source>
        <dbReference type="EMBL" id="MFC7218234.1"/>
    </source>
</evidence>
<evidence type="ECO:0000256" key="6">
    <source>
        <dbReference type="ARBA" id="ARBA00023136"/>
    </source>
</evidence>
<feature type="transmembrane region" description="Helical" evidence="9">
    <location>
        <begin position="296"/>
        <end position="315"/>
    </location>
</feature>
<dbReference type="NCBIfam" id="TIGR00836">
    <property type="entry name" value="amt"/>
    <property type="match status" value="1"/>
</dbReference>
<dbReference type="PANTHER" id="PTHR43029:SF10">
    <property type="entry name" value="AMMONIUM TRANSPORTER MEP2"/>
    <property type="match status" value="1"/>
</dbReference>
<protein>
    <recommendedName>
        <fullName evidence="8 9">Ammonium transporter</fullName>
    </recommendedName>
</protein>